<accession>A0A6A4P222</accession>
<evidence type="ECO:0000256" key="2">
    <source>
        <dbReference type="ARBA" id="ARBA00022670"/>
    </source>
</evidence>
<dbReference type="EMBL" id="WOCE01000018">
    <property type="protein sequence ID" value="KAE9593639.1"/>
    <property type="molecule type" value="Genomic_DNA"/>
</dbReference>
<sequence length="427" mass="47391">MPTYHYVLVVLGITLSSVFNGDMYLNEAFNGGFSVELIHRDSQKSPFYNSSETQIERMANAIHRSFKRVKHFYPKYDANYSVLQTPITYTNGEYLMKFSIGTPKFDIMAVVDTGSDLVWVQCQPCKKCYKQIDPIFDPSKSKTYKAALRCSHACKSIKENGCKKSSFNLKCQYKLIYGDGSLSSRDIAQETFTFGTNVKKSFVGIDNIIFGCGHNNEGVFGPTSAGIIGLGNGVTSLTSQLGAVIDDKFSYCLSPERNIPSLLNFGEKAVVFGSGTVSTHLASSRSPTYYYLTLKGMTVAGKRIDFETNVAPYDKFMGNIIIDSGTTLSNLQTNFYNRLESLVAAQIKLERVTDQKLLRPRLRLCYKFSGSAPTALPITVHFAGADIVFYPSNDTAVYGSMAQVDFLIGIDREKKIVSFKPTKCTKL</sequence>
<keyword evidence="2" id="KW-0645">Protease</keyword>
<gene>
    <name evidence="9" type="ORF">Lalb_Chr18g0045181</name>
</gene>
<evidence type="ECO:0000256" key="4">
    <source>
        <dbReference type="ARBA" id="ARBA00022750"/>
    </source>
</evidence>
<evidence type="ECO:0000256" key="1">
    <source>
        <dbReference type="ARBA" id="ARBA00007447"/>
    </source>
</evidence>
<comment type="similarity">
    <text evidence="1">Belongs to the peptidase A1 family.</text>
</comment>
<dbReference type="Pfam" id="PF14541">
    <property type="entry name" value="TAXi_C"/>
    <property type="match status" value="1"/>
</dbReference>
<keyword evidence="10" id="KW-1185">Reference proteome</keyword>
<name>A0A6A4P222_LUPAL</name>
<dbReference type="InterPro" id="IPR032799">
    <property type="entry name" value="TAXi_C"/>
</dbReference>
<feature type="signal peptide" evidence="7">
    <location>
        <begin position="1"/>
        <end position="20"/>
    </location>
</feature>
<dbReference type="GO" id="GO:0004190">
    <property type="term" value="F:aspartic-type endopeptidase activity"/>
    <property type="evidence" value="ECO:0007669"/>
    <property type="project" value="UniProtKB-KW"/>
</dbReference>
<reference evidence="10" key="1">
    <citation type="journal article" date="2020" name="Nat. Commun.">
        <title>Genome sequence of the cluster root forming white lupin.</title>
        <authorList>
            <person name="Hufnagel B."/>
            <person name="Marques A."/>
            <person name="Soriano A."/>
            <person name="Marques L."/>
            <person name="Divol F."/>
            <person name="Doumas P."/>
            <person name="Sallet E."/>
            <person name="Mancinotti D."/>
            <person name="Carrere S."/>
            <person name="Marande W."/>
            <person name="Arribat S."/>
            <person name="Keller J."/>
            <person name="Huneau C."/>
            <person name="Blein T."/>
            <person name="Aime D."/>
            <person name="Laguerre M."/>
            <person name="Taylor J."/>
            <person name="Schubert V."/>
            <person name="Nelson M."/>
            <person name="Geu-Flores F."/>
            <person name="Crespi M."/>
            <person name="Gallardo-Guerrero K."/>
            <person name="Delaux P.-M."/>
            <person name="Salse J."/>
            <person name="Berges H."/>
            <person name="Guyot R."/>
            <person name="Gouzy J."/>
            <person name="Peret B."/>
        </authorList>
    </citation>
    <scope>NUCLEOTIDE SEQUENCE [LARGE SCALE GENOMIC DNA]</scope>
    <source>
        <strain evidence="10">cv. Amiga</strain>
    </source>
</reference>
<proteinExistence type="inferred from homology"/>
<keyword evidence="3 7" id="KW-0732">Signal</keyword>
<comment type="caution">
    <text evidence="9">The sequence shown here is derived from an EMBL/GenBank/DDBJ whole genome shotgun (WGS) entry which is preliminary data.</text>
</comment>
<keyword evidence="5" id="KW-0378">Hydrolase</keyword>
<keyword evidence="4" id="KW-0064">Aspartyl protease</keyword>
<dbReference type="InterPro" id="IPR051708">
    <property type="entry name" value="Plant_Aspart_Prot_A1"/>
</dbReference>
<dbReference type="GO" id="GO:0006508">
    <property type="term" value="P:proteolysis"/>
    <property type="evidence" value="ECO:0007669"/>
    <property type="project" value="UniProtKB-KW"/>
</dbReference>
<dbReference type="InterPro" id="IPR032861">
    <property type="entry name" value="TAXi_N"/>
</dbReference>
<dbReference type="PANTHER" id="PTHR47967:SF66">
    <property type="entry name" value="ASPARTIC PROTEINASE CDR1-RELATED"/>
    <property type="match status" value="1"/>
</dbReference>
<evidence type="ECO:0000313" key="10">
    <source>
        <dbReference type="Proteomes" id="UP000447434"/>
    </source>
</evidence>
<dbReference type="Proteomes" id="UP000447434">
    <property type="component" value="Chromosome 18"/>
</dbReference>
<dbReference type="PANTHER" id="PTHR47967">
    <property type="entry name" value="OS07G0603500 PROTEIN-RELATED"/>
    <property type="match status" value="1"/>
</dbReference>
<feature type="chain" id="PRO_5025388700" evidence="7">
    <location>
        <begin position="21"/>
        <end position="427"/>
    </location>
</feature>
<evidence type="ECO:0000256" key="7">
    <source>
        <dbReference type="SAM" id="SignalP"/>
    </source>
</evidence>
<dbReference type="InterPro" id="IPR033121">
    <property type="entry name" value="PEPTIDASE_A1"/>
</dbReference>
<dbReference type="InterPro" id="IPR021109">
    <property type="entry name" value="Peptidase_aspartic_dom_sf"/>
</dbReference>
<dbReference type="CDD" id="cd05476">
    <property type="entry name" value="pepsin_A_like_plant"/>
    <property type="match status" value="1"/>
</dbReference>
<protein>
    <submittedName>
        <fullName evidence="9">Putative nepenthesin</fullName>
    </submittedName>
</protein>
<dbReference type="GO" id="GO:0005576">
    <property type="term" value="C:extracellular region"/>
    <property type="evidence" value="ECO:0007669"/>
    <property type="project" value="TreeGrafter"/>
</dbReference>
<feature type="domain" description="Peptidase A1" evidence="8">
    <location>
        <begin position="94"/>
        <end position="427"/>
    </location>
</feature>
<evidence type="ECO:0000256" key="6">
    <source>
        <dbReference type="ARBA" id="ARBA00023180"/>
    </source>
</evidence>
<evidence type="ECO:0000256" key="5">
    <source>
        <dbReference type="ARBA" id="ARBA00022801"/>
    </source>
</evidence>
<evidence type="ECO:0000313" key="9">
    <source>
        <dbReference type="EMBL" id="KAE9593639.1"/>
    </source>
</evidence>
<keyword evidence="6" id="KW-0325">Glycoprotein</keyword>
<evidence type="ECO:0000256" key="3">
    <source>
        <dbReference type="ARBA" id="ARBA00022729"/>
    </source>
</evidence>
<dbReference type="SUPFAM" id="SSF50630">
    <property type="entry name" value="Acid proteases"/>
    <property type="match status" value="1"/>
</dbReference>
<evidence type="ECO:0000259" key="8">
    <source>
        <dbReference type="PROSITE" id="PS51767"/>
    </source>
</evidence>
<dbReference type="PROSITE" id="PS51767">
    <property type="entry name" value="PEPTIDASE_A1"/>
    <property type="match status" value="1"/>
</dbReference>
<dbReference type="AlphaFoldDB" id="A0A6A4P222"/>
<dbReference type="OrthoDB" id="2747330at2759"/>
<dbReference type="InterPro" id="IPR034161">
    <property type="entry name" value="Pepsin-like_plant"/>
</dbReference>
<dbReference type="Pfam" id="PF14543">
    <property type="entry name" value="TAXi_N"/>
    <property type="match status" value="1"/>
</dbReference>
<organism evidence="9 10">
    <name type="scientific">Lupinus albus</name>
    <name type="common">White lupine</name>
    <name type="synonym">Lupinus termis</name>
    <dbReference type="NCBI Taxonomy" id="3870"/>
    <lineage>
        <taxon>Eukaryota</taxon>
        <taxon>Viridiplantae</taxon>
        <taxon>Streptophyta</taxon>
        <taxon>Embryophyta</taxon>
        <taxon>Tracheophyta</taxon>
        <taxon>Spermatophyta</taxon>
        <taxon>Magnoliopsida</taxon>
        <taxon>eudicotyledons</taxon>
        <taxon>Gunneridae</taxon>
        <taxon>Pentapetalae</taxon>
        <taxon>rosids</taxon>
        <taxon>fabids</taxon>
        <taxon>Fabales</taxon>
        <taxon>Fabaceae</taxon>
        <taxon>Papilionoideae</taxon>
        <taxon>50 kb inversion clade</taxon>
        <taxon>genistoids sensu lato</taxon>
        <taxon>core genistoids</taxon>
        <taxon>Genisteae</taxon>
        <taxon>Lupinus</taxon>
    </lineage>
</organism>
<dbReference type="FunFam" id="2.40.70.10:FF:000016">
    <property type="entry name" value="Probable aspartic protease At2g35615"/>
    <property type="match status" value="1"/>
</dbReference>
<dbReference type="Gene3D" id="2.40.70.10">
    <property type="entry name" value="Acid Proteases"/>
    <property type="match status" value="2"/>
</dbReference>